<accession>A6KAV6</accession>
<proteinExistence type="predicted"/>
<dbReference type="EMBL" id="CH474032">
    <property type="protein sequence ID" value="EDL94014.1"/>
    <property type="molecule type" value="Genomic_DNA"/>
</dbReference>
<organism evidence="1 2">
    <name type="scientific">Rattus norvegicus</name>
    <name type="common">Rat</name>
    <dbReference type="NCBI Taxonomy" id="10116"/>
    <lineage>
        <taxon>Eukaryota</taxon>
        <taxon>Metazoa</taxon>
        <taxon>Chordata</taxon>
        <taxon>Craniata</taxon>
        <taxon>Vertebrata</taxon>
        <taxon>Euteleostomi</taxon>
        <taxon>Mammalia</taxon>
        <taxon>Eutheria</taxon>
        <taxon>Euarchontoglires</taxon>
        <taxon>Glires</taxon>
        <taxon>Rodentia</taxon>
        <taxon>Myomorpha</taxon>
        <taxon>Muroidea</taxon>
        <taxon>Muridae</taxon>
        <taxon>Murinae</taxon>
        <taxon>Rattus</taxon>
    </lineage>
</organism>
<evidence type="ECO:0000313" key="1">
    <source>
        <dbReference type="EMBL" id="EDL94014.1"/>
    </source>
</evidence>
<protein>
    <submittedName>
        <fullName evidence="1">RCG24140</fullName>
    </submittedName>
</protein>
<sequence>MNMTNPTTIILVILQSQEIQDFLLLPLPDLVCDRKANWPLKSTKQFVASETGTKDLMGDSFKLSFESELCLSLLQPASSTSGSCFGTLGAVVLCSDCSKRLRSRP</sequence>
<evidence type="ECO:0000313" key="2">
    <source>
        <dbReference type="Proteomes" id="UP000234681"/>
    </source>
</evidence>
<reference evidence="2" key="1">
    <citation type="submission" date="2005-09" db="EMBL/GenBank/DDBJ databases">
        <authorList>
            <person name="Mural R.J."/>
            <person name="Li P.W."/>
            <person name="Adams M.D."/>
            <person name="Amanatides P.G."/>
            <person name="Baden-Tillson H."/>
            <person name="Barnstead M."/>
            <person name="Chin S.H."/>
            <person name="Dew I."/>
            <person name="Evans C.A."/>
            <person name="Ferriera S."/>
            <person name="Flanigan M."/>
            <person name="Fosler C."/>
            <person name="Glodek A."/>
            <person name="Gu Z."/>
            <person name="Holt R.A."/>
            <person name="Jennings D."/>
            <person name="Kraft C.L."/>
            <person name="Lu F."/>
            <person name="Nguyen T."/>
            <person name="Nusskern D.R."/>
            <person name="Pfannkoch C.M."/>
            <person name="Sitter C."/>
            <person name="Sutton G.G."/>
            <person name="Venter J.C."/>
            <person name="Wang Z."/>
            <person name="Woodage T."/>
            <person name="Zheng X.H."/>
            <person name="Zhong F."/>
        </authorList>
    </citation>
    <scope>NUCLEOTIDE SEQUENCE [LARGE SCALE GENOMIC DNA]</scope>
    <source>
        <strain>BN</strain>
        <strain evidence="2">Sprague-Dawley</strain>
    </source>
</reference>
<name>A6KAV6_RAT</name>
<gene>
    <name evidence="1" type="ORF">rCG_24140</name>
</gene>
<dbReference type="AlphaFoldDB" id="A6KAV6"/>
<dbReference type="Proteomes" id="UP000234681">
    <property type="component" value="Chromosome 17"/>
</dbReference>